<evidence type="ECO:0000313" key="15">
    <source>
        <dbReference type="RefSeq" id="XP_049305456.1"/>
    </source>
</evidence>
<dbReference type="PRINTS" id="PR00259">
    <property type="entry name" value="TMFOUR"/>
</dbReference>
<dbReference type="PANTHER" id="PTHR19282:SF482">
    <property type="entry name" value="FI23944P1-RELATED"/>
    <property type="match status" value="1"/>
</dbReference>
<organism evidence="8">
    <name type="scientific">Bactrocera dorsalis</name>
    <name type="common">Oriental fruit fly</name>
    <name type="synonym">Dacus dorsalis</name>
    <dbReference type="NCBI Taxonomy" id="27457"/>
    <lineage>
        <taxon>Eukaryota</taxon>
        <taxon>Metazoa</taxon>
        <taxon>Ecdysozoa</taxon>
        <taxon>Arthropoda</taxon>
        <taxon>Hexapoda</taxon>
        <taxon>Insecta</taxon>
        <taxon>Pterygota</taxon>
        <taxon>Neoptera</taxon>
        <taxon>Endopterygota</taxon>
        <taxon>Diptera</taxon>
        <taxon>Brachycera</taxon>
        <taxon>Muscomorpha</taxon>
        <taxon>Tephritoidea</taxon>
        <taxon>Tephritidae</taxon>
        <taxon>Bactrocera</taxon>
        <taxon>Bactrocera</taxon>
    </lineage>
</organism>
<dbReference type="AlphaFoldDB" id="A0A034WFT7"/>
<name>A0A034WFT7_BACDO</name>
<dbReference type="RefSeq" id="XP_049305447.1">
    <property type="nucleotide sequence ID" value="XM_049449490.1"/>
</dbReference>
<evidence type="ECO:0000256" key="6">
    <source>
        <dbReference type="PIRSR" id="PIRSR002419-1"/>
    </source>
</evidence>
<reference evidence="8" key="1">
    <citation type="journal article" date="2014" name="BMC Genomics">
        <title>Characterizing the developmental transcriptome of the oriental fruit fly, Bactrocera dorsalis (Diptera: Tephritidae) through comparative genomic analysis with Drosophila melanogaster utilizing modENCODE datasets.</title>
        <authorList>
            <person name="Geib S.M."/>
            <person name="Calla B."/>
            <person name="Hall B."/>
            <person name="Hou S."/>
            <person name="Manoukis N.C."/>
        </authorList>
    </citation>
    <scope>NUCLEOTIDE SEQUENCE</scope>
    <source>
        <strain evidence="8">Punador</strain>
    </source>
</reference>
<dbReference type="RefSeq" id="XP_049305477.1">
    <property type="nucleotide sequence ID" value="XM_049449520.1"/>
</dbReference>
<dbReference type="Proteomes" id="UP001652620">
    <property type="component" value="Chromosome 1"/>
</dbReference>
<evidence type="ECO:0000313" key="16">
    <source>
        <dbReference type="RefSeq" id="XP_049305463.1"/>
    </source>
</evidence>
<dbReference type="EMBL" id="GAKP01005393">
    <property type="protein sequence ID" value="JAC53559.1"/>
    <property type="molecule type" value="Transcribed_RNA"/>
</dbReference>
<dbReference type="RefSeq" id="XP_049305435.1">
    <property type="nucleotide sequence ID" value="XM_049449478.1"/>
</dbReference>
<evidence type="ECO:0000313" key="12">
    <source>
        <dbReference type="RefSeq" id="XP_049305432.1"/>
    </source>
</evidence>
<dbReference type="SUPFAM" id="SSF48652">
    <property type="entry name" value="Tetraspanin"/>
    <property type="match status" value="1"/>
</dbReference>
<evidence type="ECO:0000313" key="18">
    <source>
        <dbReference type="RefSeq" id="XP_049305477.1"/>
    </source>
</evidence>
<dbReference type="RefSeq" id="XP_011200330.1">
    <property type="nucleotide sequence ID" value="XM_011202028.3"/>
</dbReference>
<evidence type="ECO:0000256" key="2">
    <source>
        <dbReference type="ARBA" id="ARBA00006840"/>
    </source>
</evidence>
<dbReference type="Pfam" id="PF00335">
    <property type="entry name" value="Tetraspanin"/>
    <property type="match status" value="1"/>
</dbReference>
<accession>A0A034WFT7</accession>
<keyword evidence="4 7" id="KW-1133">Transmembrane helix</keyword>
<feature type="transmembrane region" description="Helical" evidence="7">
    <location>
        <begin position="12"/>
        <end position="34"/>
    </location>
</feature>
<comment type="subcellular location">
    <subcellularLocation>
        <location evidence="1 7">Membrane</location>
        <topology evidence="1 7">Multi-pass membrane protein</topology>
    </subcellularLocation>
</comment>
<evidence type="ECO:0000313" key="8">
    <source>
        <dbReference type="EMBL" id="JAC53559.1"/>
    </source>
</evidence>
<dbReference type="RefSeq" id="XP_049305463.1">
    <property type="nucleotide sequence ID" value="XM_049449506.1"/>
</dbReference>
<evidence type="ECO:0000313" key="9">
    <source>
        <dbReference type="Proteomes" id="UP001652620"/>
    </source>
</evidence>
<evidence type="ECO:0000313" key="17">
    <source>
        <dbReference type="RefSeq" id="XP_049305471.1"/>
    </source>
</evidence>
<dbReference type="InterPro" id="IPR000301">
    <property type="entry name" value="Tetraspanin_animals"/>
</dbReference>
<feature type="disulfide bond" evidence="6">
    <location>
        <begin position="145"/>
        <end position="166"/>
    </location>
</feature>
<keyword evidence="9" id="KW-1185">Reference proteome</keyword>
<evidence type="ECO:0000256" key="4">
    <source>
        <dbReference type="ARBA" id="ARBA00022989"/>
    </source>
</evidence>
<dbReference type="KEGG" id="bdr:105224057"/>
<feature type="transmembrane region" description="Helical" evidence="7">
    <location>
        <begin position="82"/>
        <end position="105"/>
    </location>
</feature>
<feature type="disulfide bond" evidence="6">
    <location>
        <begin position="144"/>
        <end position="178"/>
    </location>
</feature>
<evidence type="ECO:0000313" key="14">
    <source>
        <dbReference type="RefSeq" id="XP_049305447.1"/>
    </source>
</evidence>
<evidence type="ECO:0000256" key="5">
    <source>
        <dbReference type="ARBA" id="ARBA00023136"/>
    </source>
</evidence>
<dbReference type="GO" id="GO:0005886">
    <property type="term" value="C:plasma membrane"/>
    <property type="evidence" value="ECO:0007669"/>
    <property type="project" value="TreeGrafter"/>
</dbReference>
<dbReference type="EMBL" id="GAKP01005394">
    <property type="protein sequence ID" value="JAC53558.1"/>
    <property type="molecule type" value="Transcribed_RNA"/>
</dbReference>
<keyword evidence="3 7" id="KW-0812">Transmembrane</keyword>
<dbReference type="CDD" id="cd03127">
    <property type="entry name" value="tetraspanin_LEL"/>
    <property type="match status" value="1"/>
</dbReference>
<evidence type="ECO:0000313" key="10">
    <source>
        <dbReference type="RefSeq" id="XP_011200330.1"/>
    </source>
</evidence>
<evidence type="ECO:0000256" key="3">
    <source>
        <dbReference type="ARBA" id="ARBA00022692"/>
    </source>
</evidence>
<feature type="transmembrane region" description="Helical" evidence="7">
    <location>
        <begin position="54"/>
        <end position="75"/>
    </location>
</feature>
<evidence type="ECO:0000256" key="7">
    <source>
        <dbReference type="RuleBase" id="RU361218"/>
    </source>
</evidence>
<evidence type="ECO:0000313" key="11">
    <source>
        <dbReference type="RefSeq" id="XP_029405208.1"/>
    </source>
</evidence>
<sequence length="235" mass="25872">MASGGLTCVKFITFFCNLLFALTGLLILIVGAMVQLNYAHYSNFVSDHIWTVPIILIIVGATIAFICFLGCCGALKENSCMILSFALLAVIIFLFEIGLGIAGYVKHASLSDIMEEQFNSTMKEYNERKENRDAWSLLQSEMDCCGTFGPKDWEPIFHNSSLPPACCTVINLNEAQDCTIVHAHSEGCLNKLLSLLDSKTLTLAGVVLGVAGIQLLTILFAFCLFRSFRRSYQTV</sequence>
<dbReference type="OrthoDB" id="10033535at2759"/>
<keyword evidence="6" id="KW-1015">Disulfide bond</keyword>
<keyword evidence="5 7" id="KW-0472">Membrane</keyword>
<dbReference type="RefSeq" id="XP_049305456.1">
    <property type="nucleotide sequence ID" value="XM_049449499.1"/>
</dbReference>
<gene>
    <name evidence="8" type="primary">CD63</name>
    <name evidence="10 11 12 13 14 15 16 17 18" type="synonym">LOC105224057</name>
</gene>
<dbReference type="RefSeq" id="XP_029405208.1">
    <property type="nucleotide sequence ID" value="XM_029549348.1"/>
</dbReference>
<evidence type="ECO:0000256" key="1">
    <source>
        <dbReference type="ARBA" id="ARBA00004141"/>
    </source>
</evidence>
<dbReference type="RefSeq" id="XP_049305471.1">
    <property type="nucleotide sequence ID" value="XM_049449514.1"/>
</dbReference>
<comment type="similarity">
    <text evidence="2 7">Belongs to the tetraspanin (TM4SF) family.</text>
</comment>
<protein>
    <recommendedName>
        <fullName evidence="7">Tetraspanin</fullName>
    </recommendedName>
</protein>
<dbReference type="InterPro" id="IPR018499">
    <property type="entry name" value="Tetraspanin/Peripherin"/>
</dbReference>
<dbReference type="RefSeq" id="XP_049305432.1">
    <property type="nucleotide sequence ID" value="XM_049449475.1"/>
</dbReference>
<feature type="transmembrane region" description="Helical" evidence="7">
    <location>
        <begin position="201"/>
        <end position="225"/>
    </location>
</feature>
<dbReference type="PIRSF" id="PIRSF002419">
    <property type="entry name" value="Tetraspanin"/>
    <property type="match status" value="1"/>
</dbReference>
<reference evidence="9 12" key="2">
    <citation type="submission" date="2025-05" db="UniProtKB">
        <authorList>
            <consortium name="RefSeq"/>
        </authorList>
    </citation>
    <scope>NUCLEOTIDE SEQUENCE [LARGE SCALE GENOMIC DNA]</scope>
    <source>
        <strain evidence="10 11">Punador</strain>
        <tissue evidence="12 13">Adult</tissue>
    </source>
</reference>
<dbReference type="InterPro" id="IPR008952">
    <property type="entry name" value="Tetraspanin_EC2_sf"/>
</dbReference>
<evidence type="ECO:0000313" key="13">
    <source>
        <dbReference type="RefSeq" id="XP_049305435.1"/>
    </source>
</evidence>
<dbReference type="Gene3D" id="1.10.1450.10">
    <property type="entry name" value="Tetraspanin"/>
    <property type="match status" value="1"/>
</dbReference>
<dbReference type="OMA" id="LMEGQFN"/>
<dbReference type="PANTHER" id="PTHR19282">
    <property type="entry name" value="TETRASPANIN"/>
    <property type="match status" value="1"/>
</dbReference>
<proteinExistence type="inferred from homology"/>